<organism evidence="2 3">
    <name type="scientific">Tetrabaena socialis</name>
    <dbReference type="NCBI Taxonomy" id="47790"/>
    <lineage>
        <taxon>Eukaryota</taxon>
        <taxon>Viridiplantae</taxon>
        <taxon>Chlorophyta</taxon>
        <taxon>core chlorophytes</taxon>
        <taxon>Chlorophyceae</taxon>
        <taxon>CS clade</taxon>
        <taxon>Chlamydomonadales</taxon>
        <taxon>Tetrabaenaceae</taxon>
        <taxon>Tetrabaena</taxon>
    </lineage>
</organism>
<accession>A0A2J7ZNR2</accession>
<feature type="compositionally biased region" description="Gly residues" evidence="1">
    <location>
        <begin position="33"/>
        <end position="43"/>
    </location>
</feature>
<dbReference type="EMBL" id="PGGS01000770">
    <property type="protein sequence ID" value="PNH01890.1"/>
    <property type="molecule type" value="Genomic_DNA"/>
</dbReference>
<proteinExistence type="predicted"/>
<comment type="caution">
    <text evidence="2">The sequence shown here is derived from an EMBL/GenBank/DDBJ whole genome shotgun (WGS) entry which is preliminary data.</text>
</comment>
<evidence type="ECO:0000313" key="2">
    <source>
        <dbReference type="EMBL" id="PNH01890.1"/>
    </source>
</evidence>
<dbReference type="AlphaFoldDB" id="A0A2J7ZNR2"/>
<evidence type="ECO:0000313" key="3">
    <source>
        <dbReference type="Proteomes" id="UP000236333"/>
    </source>
</evidence>
<reference evidence="2 3" key="1">
    <citation type="journal article" date="2017" name="Mol. Biol. Evol.">
        <title>The 4-celled Tetrabaena socialis nuclear genome reveals the essential components for genetic control of cell number at the origin of multicellularity in the volvocine lineage.</title>
        <authorList>
            <person name="Featherston J."/>
            <person name="Arakaki Y."/>
            <person name="Hanschen E.R."/>
            <person name="Ferris P.J."/>
            <person name="Michod R.E."/>
            <person name="Olson B.J.S.C."/>
            <person name="Nozaki H."/>
            <person name="Durand P.M."/>
        </authorList>
    </citation>
    <scope>NUCLEOTIDE SEQUENCE [LARGE SCALE GENOMIC DNA]</scope>
    <source>
        <strain evidence="2 3">NIES-571</strain>
    </source>
</reference>
<evidence type="ECO:0000256" key="1">
    <source>
        <dbReference type="SAM" id="MobiDB-lite"/>
    </source>
</evidence>
<name>A0A2J7ZNR2_9CHLO</name>
<dbReference type="Proteomes" id="UP000236333">
    <property type="component" value="Unassembled WGS sequence"/>
</dbReference>
<feature type="non-terminal residue" evidence="2">
    <location>
        <position position="1"/>
    </location>
</feature>
<protein>
    <submittedName>
        <fullName evidence="2">Uncharacterized protein</fullName>
    </submittedName>
</protein>
<dbReference type="OrthoDB" id="538819at2759"/>
<sequence>GLRCLLFQDWSIAPGLSYDTARSPQLPPSISASGGGMGSGGGASSGAAARMGLPALLGQRVRYQLAINKTPQVLINSERNDLWLTARALAEFDPKASEVTLGGSVRLKAVKYSVTGSQDLRLSVGLDVTADETGCLCKVPYFHLSDGKLGARLAKRRWQLTYTL</sequence>
<keyword evidence="3" id="KW-1185">Reference proteome</keyword>
<gene>
    <name evidence="2" type="ORF">TSOC_012179</name>
</gene>
<feature type="region of interest" description="Disordered" evidence="1">
    <location>
        <begin position="23"/>
        <end position="43"/>
    </location>
</feature>